<organism evidence="2 3">
    <name type="scientific">Rhodobium orientis</name>
    <dbReference type="NCBI Taxonomy" id="34017"/>
    <lineage>
        <taxon>Bacteria</taxon>
        <taxon>Pseudomonadati</taxon>
        <taxon>Pseudomonadota</taxon>
        <taxon>Alphaproteobacteria</taxon>
        <taxon>Hyphomicrobiales</taxon>
        <taxon>Rhodobiaceae</taxon>
        <taxon>Rhodobium</taxon>
    </lineage>
</organism>
<name>A0A327JF29_9HYPH</name>
<dbReference type="EMBL" id="NPEV01000077">
    <property type="protein sequence ID" value="RAI24541.1"/>
    <property type="molecule type" value="Genomic_DNA"/>
</dbReference>
<dbReference type="Pfam" id="PF09539">
    <property type="entry name" value="DUF2385"/>
    <property type="match status" value="1"/>
</dbReference>
<gene>
    <name evidence="2" type="ORF">CH339_22225</name>
</gene>
<feature type="transmembrane region" description="Helical" evidence="1">
    <location>
        <begin position="90"/>
        <end position="112"/>
    </location>
</feature>
<dbReference type="Proteomes" id="UP000249299">
    <property type="component" value="Unassembled WGS sequence"/>
</dbReference>
<keyword evidence="1" id="KW-0472">Membrane</keyword>
<dbReference type="NCBIfam" id="TIGR02301">
    <property type="entry name" value="TIGR02301 family protein"/>
    <property type="match status" value="1"/>
</dbReference>
<reference evidence="2 3" key="1">
    <citation type="submission" date="2017-07" db="EMBL/GenBank/DDBJ databases">
        <title>Draft Genome Sequences of Select Purple Nonsulfur Bacteria.</title>
        <authorList>
            <person name="Lasarre B."/>
            <person name="Mckinlay J.B."/>
        </authorList>
    </citation>
    <scope>NUCLEOTIDE SEQUENCE [LARGE SCALE GENOMIC DNA]</scope>
    <source>
        <strain evidence="2 3">DSM 11290</strain>
    </source>
</reference>
<keyword evidence="1" id="KW-0812">Transmembrane</keyword>
<dbReference type="InterPro" id="IPR012645">
    <property type="entry name" value="CHP02301"/>
</dbReference>
<evidence type="ECO:0000256" key="1">
    <source>
        <dbReference type="SAM" id="Phobius"/>
    </source>
</evidence>
<comment type="caution">
    <text evidence="2">The sequence shown here is derived from an EMBL/GenBank/DDBJ whole genome shotgun (WGS) entry which is preliminary data.</text>
</comment>
<keyword evidence="1" id="KW-1133">Transmembrane helix</keyword>
<protein>
    <submittedName>
        <fullName evidence="2">TIGR02301 family protein</fullName>
    </submittedName>
</protein>
<evidence type="ECO:0000313" key="2">
    <source>
        <dbReference type="EMBL" id="RAI24541.1"/>
    </source>
</evidence>
<proteinExistence type="predicted"/>
<keyword evidence="3" id="KW-1185">Reference proteome</keyword>
<evidence type="ECO:0000313" key="3">
    <source>
        <dbReference type="Proteomes" id="UP000249299"/>
    </source>
</evidence>
<dbReference type="AlphaFoldDB" id="A0A327JF29"/>
<sequence length="226" mass="24696">MRPLCGRHRGTARRRGRDTLDRVRRALDHEPHRGNGGDRAAVLCHRLQPAVLTGADDAGLGSCAHAAFGPCWRPHSTTIGDGVLRRAFRIWLAGAITAAFAIALFATAPAAAQTTGEAEAPSAKSEAPPYDPQLLRLSEILGAVHYLTTLCKSDGEQVWREEMSKLIEAEAPDAERKRLIVDAFNRGYHGFSNVYTRCTPSAELAIQRYLREGAAIARDVVNRYGR</sequence>
<accession>A0A327JF29</accession>
<dbReference type="OrthoDB" id="8481666at2"/>